<evidence type="ECO:0000259" key="4">
    <source>
        <dbReference type="PROSITE" id="PS50280"/>
    </source>
</evidence>
<dbReference type="PANTHER" id="PTHR12197:SF251">
    <property type="entry name" value="EG:BACR7C10.4 PROTEIN"/>
    <property type="match status" value="1"/>
</dbReference>
<proteinExistence type="predicted"/>
<keyword evidence="2" id="KW-0808">Transferase</keyword>
<dbReference type="Pfam" id="PF00856">
    <property type="entry name" value="SET"/>
    <property type="match status" value="1"/>
</dbReference>
<dbReference type="Gene3D" id="1.25.40.10">
    <property type="entry name" value="Tetratricopeptide repeat domain"/>
    <property type="match status" value="1"/>
</dbReference>
<reference evidence="5" key="1">
    <citation type="submission" date="2023-04" db="EMBL/GenBank/DDBJ databases">
        <title>Phytophthora lilii NBRC 32176.</title>
        <authorList>
            <person name="Ichikawa N."/>
            <person name="Sato H."/>
            <person name="Tonouchi N."/>
        </authorList>
    </citation>
    <scope>NUCLEOTIDE SEQUENCE</scope>
    <source>
        <strain evidence="5">NBRC 32176</strain>
    </source>
</reference>
<dbReference type="PROSITE" id="PS50280">
    <property type="entry name" value="SET"/>
    <property type="match status" value="1"/>
</dbReference>
<dbReference type="FunFam" id="2.170.270.10:FF:000013">
    <property type="entry name" value="Histone-lysine N-methyltransferase SMYD1 isoform 1"/>
    <property type="match status" value="1"/>
</dbReference>
<sequence length="316" mass="36128">MTQLVLLLLSRYKAEKQESAKSFEELQNELEDEVMKLFGRVNCNAFSLANDVTNEAVGIGLFPDGALFNHDCDPNCVVSFKGREMRVHVVKDVEVGEELTVSYVELLQSTTSRRKELKESYFFDCTCERCEAAMQDGTEDWYLDGLRCDNKKCDTLTGVVVVEEPSADGVCKRCGAVRNGEEISRYKREFESIEALKAVSEDDKWEKYQRQWEIAMIRLRMHPRNSRVAELAREIGNFLLCAKPLELQQQALKFFLAELRAVEWLLPETKLPSRGLLHFQIGKLLFEETNSAQLASTNLVEKAHQAVKHLYESLSV</sequence>
<evidence type="ECO:0000256" key="3">
    <source>
        <dbReference type="ARBA" id="ARBA00022691"/>
    </source>
</evidence>
<gene>
    <name evidence="5" type="ORF">Plil01_000547600</name>
</gene>
<dbReference type="EMBL" id="BSXW01000230">
    <property type="protein sequence ID" value="GMF15746.1"/>
    <property type="molecule type" value="Genomic_DNA"/>
</dbReference>
<dbReference type="AlphaFoldDB" id="A0A9W6WJM4"/>
<dbReference type="GO" id="GO:0032259">
    <property type="term" value="P:methylation"/>
    <property type="evidence" value="ECO:0007669"/>
    <property type="project" value="UniProtKB-KW"/>
</dbReference>
<dbReference type="InterPro" id="IPR050869">
    <property type="entry name" value="H3K4_H4K5_MeTrfase"/>
</dbReference>
<feature type="domain" description="SET" evidence="4">
    <location>
        <begin position="5"/>
        <end position="104"/>
    </location>
</feature>
<keyword evidence="1" id="KW-0489">Methyltransferase</keyword>
<evidence type="ECO:0000313" key="5">
    <source>
        <dbReference type="EMBL" id="GMF15746.1"/>
    </source>
</evidence>
<comment type="caution">
    <text evidence="5">The sequence shown here is derived from an EMBL/GenBank/DDBJ whole genome shotgun (WGS) entry which is preliminary data.</text>
</comment>
<evidence type="ECO:0000256" key="2">
    <source>
        <dbReference type="ARBA" id="ARBA00022679"/>
    </source>
</evidence>
<dbReference type="Proteomes" id="UP001165083">
    <property type="component" value="Unassembled WGS sequence"/>
</dbReference>
<protein>
    <submittedName>
        <fullName evidence="5">Unnamed protein product</fullName>
    </submittedName>
</protein>
<keyword evidence="3" id="KW-0949">S-adenosyl-L-methionine</keyword>
<evidence type="ECO:0000256" key="1">
    <source>
        <dbReference type="ARBA" id="ARBA00022603"/>
    </source>
</evidence>
<dbReference type="Gene3D" id="2.170.270.10">
    <property type="entry name" value="SET domain"/>
    <property type="match status" value="1"/>
</dbReference>
<name>A0A9W6WJM4_9STRA</name>
<organism evidence="5 6">
    <name type="scientific">Phytophthora lilii</name>
    <dbReference type="NCBI Taxonomy" id="2077276"/>
    <lineage>
        <taxon>Eukaryota</taxon>
        <taxon>Sar</taxon>
        <taxon>Stramenopiles</taxon>
        <taxon>Oomycota</taxon>
        <taxon>Peronosporomycetes</taxon>
        <taxon>Peronosporales</taxon>
        <taxon>Peronosporaceae</taxon>
        <taxon>Phytophthora</taxon>
    </lineage>
</organism>
<dbReference type="OrthoDB" id="194692at2759"/>
<dbReference type="InterPro" id="IPR046341">
    <property type="entry name" value="SET_dom_sf"/>
</dbReference>
<keyword evidence="6" id="KW-1185">Reference proteome</keyword>
<accession>A0A9W6WJM4</accession>
<dbReference type="InterPro" id="IPR001214">
    <property type="entry name" value="SET_dom"/>
</dbReference>
<dbReference type="GO" id="GO:0008168">
    <property type="term" value="F:methyltransferase activity"/>
    <property type="evidence" value="ECO:0007669"/>
    <property type="project" value="UniProtKB-KW"/>
</dbReference>
<evidence type="ECO:0000313" key="6">
    <source>
        <dbReference type="Proteomes" id="UP001165083"/>
    </source>
</evidence>
<dbReference type="SUPFAM" id="SSF82199">
    <property type="entry name" value="SET domain"/>
    <property type="match status" value="1"/>
</dbReference>
<dbReference type="InterPro" id="IPR011990">
    <property type="entry name" value="TPR-like_helical_dom_sf"/>
</dbReference>
<dbReference type="PANTHER" id="PTHR12197">
    <property type="entry name" value="HISTONE-LYSINE N-METHYLTRANSFERASE SMYD"/>
    <property type="match status" value="1"/>
</dbReference>
<dbReference type="GO" id="GO:0005634">
    <property type="term" value="C:nucleus"/>
    <property type="evidence" value="ECO:0007669"/>
    <property type="project" value="TreeGrafter"/>
</dbReference>